<dbReference type="InterPro" id="IPR001478">
    <property type="entry name" value="PDZ"/>
</dbReference>
<dbReference type="GO" id="GO:0043197">
    <property type="term" value="C:dendritic spine"/>
    <property type="evidence" value="ECO:0007669"/>
    <property type="project" value="TreeGrafter"/>
</dbReference>
<gene>
    <name evidence="12" type="ORF">OSB1V03_LOCUS14143</name>
</gene>
<dbReference type="OrthoDB" id="445896at2759"/>
<evidence type="ECO:0008006" key="14">
    <source>
        <dbReference type="Google" id="ProtNLM"/>
    </source>
</evidence>
<dbReference type="AlphaFoldDB" id="A0A7R9L281"/>
<evidence type="ECO:0000256" key="7">
    <source>
        <dbReference type="PROSITE-ProRule" id="PRU00023"/>
    </source>
</evidence>
<feature type="repeat" description="ANK" evidence="7">
    <location>
        <begin position="8"/>
        <end position="40"/>
    </location>
</feature>
<evidence type="ECO:0000256" key="6">
    <source>
        <dbReference type="ARBA" id="ARBA00023298"/>
    </source>
</evidence>
<dbReference type="GO" id="GO:0035255">
    <property type="term" value="F:ionotropic glutamate receptor binding"/>
    <property type="evidence" value="ECO:0007669"/>
    <property type="project" value="TreeGrafter"/>
</dbReference>
<keyword evidence="5" id="KW-0528">Neurotoxin</keyword>
<keyword evidence="5" id="KW-0638">Presynaptic neurotoxin</keyword>
<dbReference type="InterPro" id="IPR036034">
    <property type="entry name" value="PDZ_sf"/>
</dbReference>
<evidence type="ECO:0000256" key="4">
    <source>
        <dbReference type="ARBA" id="ARBA00022537"/>
    </source>
</evidence>
<keyword evidence="5" id="KW-0800">Toxin</keyword>
<evidence type="ECO:0000256" key="3">
    <source>
        <dbReference type="ARBA" id="ARBA00022483"/>
    </source>
</evidence>
<feature type="compositionally biased region" description="Low complexity" evidence="9">
    <location>
        <begin position="140"/>
        <end position="149"/>
    </location>
</feature>
<dbReference type="Proteomes" id="UP000759131">
    <property type="component" value="Unassembled WGS sequence"/>
</dbReference>
<reference evidence="12" key="1">
    <citation type="submission" date="2020-11" db="EMBL/GenBank/DDBJ databases">
        <authorList>
            <person name="Tran Van P."/>
        </authorList>
    </citation>
    <scope>NUCLEOTIDE SEQUENCE</scope>
</reference>
<feature type="compositionally biased region" description="Polar residues" evidence="9">
    <location>
        <begin position="111"/>
        <end position="139"/>
    </location>
</feature>
<evidence type="ECO:0000256" key="8">
    <source>
        <dbReference type="PROSITE-ProRule" id="PRU00192"/>
    </source>
</evidence>
<dbReference type="SUPFAM" id="SSF50156">
    <property type="entry name" value="PDZ domain-like"/>
    <property type="match status" value="1"/>
</dbReference>
<dbReference type="InterPro" id="IPR036028">
    <property type="entry name" value="SH3-like_dom_sf"/>
</dbReference>
<dbReference type="GO" id="GO:0030160">
    <property type="term" value="F:synaptic receptor adaptor activity"/>
    <property type="evidence" value="ECO:0007669"/>
    <property type="project" value="TreeGrafter"/>
</dbReference>
<evidence type="ECO:0000256" key="9">
    <source>
        <dbReference type="SAM" id="MobiDB-lite"/>
    </source>
</evidence>
<comment type="subcellular location">
    <subcellularLocation>
        <location evidence="1">Target cell membrane</location>
    </subcellularLocation>
</comment>
<keyword evidence="7" id="KW-0040">ANK repeat</keyword>
<feature type="domain" description="SH3" evidence="10">
    <location>
        <begin position="192"/>
        <end position="260"/>
    </location>
</feature>
<keyword evidence="2 8" id="KW-0728">SH3 domain</keyword>
<feature type="region of interest" description="Disordered" evidence="9">
    <location>
        <begin position="415"/>
        <end position="499"/>
    </location>
</feature>
<keyword evidence="6" id="KW-0472">Membrane</keyword>
<evidence type="ECO:0000259" key="10">
    <source>
        <dbReference type="PROSITE" id="PS50002"/>
    </source>
</evidence>
<keyword evidence="6" id="KW-1053">Target membrane</keyword>
<evidence type="ECO:0000256" key="2">
    <source>
        <dbReference type="ARBA" id="ARBA00022443"/>
    </source>
</evidence>
<feature type="non-terminal residue" evidence="12">
    <location>
        <position position="1"/>
    </location>
</feature>
<name>A0A7R9L281_9ACAR</name>
<keyword evidence="3" id="KW-0268">Exocytosis</keyword>
<dbReference type="Pfam" id="PF00023">
    <property type="entry name" value="Ank"/>
    <property type="match status" value="1"/>
</dbReference>
<evidence type="ECO:0000313" key="13">
    <source>
        <dbReference type="Proteomes" id="UP000759131"/>
    </source>
</evidence>
<feature type="domain" description="PDZ" evidence="11">
    <location>
        <begin position="309"/>
        <end position="401"/>
    </location>
</feature>
<dbReference type="GO" id="GO:0006887">
    <property type="term" value="P:exocytosis"/>
    <property type="evidence" value="ECO:0007669"/>
    <property type="project" value="UniProtKB-KW"/>
</dbReference>
<dbReference type="GO" id="GO:0044231">
    <property type="term" value="C:host cell presynaptic membrane"/>
    <property type="evidence" value="ECO:0007669"/>
    <property type="project" value="UniProtKB-KW"/>
</dbReference>
<sequence>MNCRIVGSGNTPLHVSAINDQIDCARVLLLRGCDTKVINNSHQNAYQVAVIANNMSLAELISSHKPEMVVPYRDKPKYNPARRPPPTHEEQQLHHQQQQRSQMSQYKSQQNGGKNQLQVSATGQTICPSSPSLSQRSCATSTTTTTTSSGVCCEDGSQSDGVAEEEVPIGDGNDSATESESDESSVRPVQLLPGMTVVAVIDYNSGDPTHLGLRRNDMILLLQNTSSPPTIANQKLLLGRRCMDGKEGLFPTCCVEKVRTRVEGRRDQKYSATTLPARGRSNQRNFLKTDSAGGQSSAASGLGLYHERTVILNRGSKGFGFVLRGAKATSPLLLEQNPSLIGLQYLDEIETQGVAEAAGLKRGDFLLAVNGSDVRHMSHEMVVQLIRQSGDRVTMTVATPIPQHKNKQFKSILKKDTDSQRKAKSQAIVGEQPQSMSMSAMDMSADHQLSASFPAPPPAAAMAGQDGRSLYAKSNVMQKFSTLPRNAGNSSQSSSGSSR</sequence>
<dbReference type="InterPro" id="IPR001452">
    <property type="entry name" value="SH3_domain"/>
</dbReference>
<dbReference type="Gene3D" id="2.30.42.10">
    <property type="match status" value="1"/>
</dbReference>
<dbReference type="Gene3D" id="1.25.40.20">
    <property type="entry name" value="Ankyrin repeat-containing domain"/>
    <property type="match status" value="1"/>
</dbReference>
<dbReference type="PROSITE" id="PS50106">
    <property type="entry name" value="PDZ"/>
    <property type="match status" value="1"/>
</dbReference>
<feature type="compositionally biased region" description="Low complexity" evidence="9">
    <location>
        <begin position="490"/>
        <end position="499"/>
    </location>
</feature>
<dbReference type="SUPFAM" id="SSF50044">
    <property type="entry name" value="SH3-domain"/>
    <property type="match status" value="1"/>
</dbReference>
<keyword evidence="13" id="KW-1185">Reference proteome</keyword>
<evidence type="ECO:0000256" key="5">
    <source>
        <dbReference type="ARBA" id="ARBA00023028"/>
    </source>
</evidence>
<dbReference type="Pfam" id="PF00595">
    <property type="entry name" value="PDZ"/>
    <property type="match status" value="1"/>
</dbReference>
<feature type="compositionally biased region" description="Low complexity" evidence="9">
    <location>
        <begin position="94"/>
        <end position="110"/>
    </location>
</feature>
<feature type="region of interest" description="Disordered" evidence="9">
    <location>
        <begin position="71"/>
        <end position="187"/>
    </location>
</feature>
<dbReference type="Pfam" id="PF07653">
    <property type="entry name" value="SH3_2"/>
    <property type="match status" value="1"/>
</dbReference>
<evidence type="ECO:0000313" key="12">
    <source>
        <dbReference type="EMBL" id="CAD7633747.1"/>
    </source>
</evidence>
<dbReference type="GO" id="GO:0045211">
    <property type="term" value="C:postsynaptic membrane"/>
    <property type="evidence" value="ECO:0007669"/>
    <property type="project" value="TreeGrafter"/>
</dbReference>
<feature type="compositionally biased region" description="Polar residues" evidence="9">
    <location>
        <begin position="475"/>
        <end position="489"/>
    </location>
</feature>
<evidence type="ECO:0000259" key="11">
    <source>
        <dbReference type="PROSITE" id="PS50106"/>
    </source>
</evidence>
<accession>A0A7R9L281</accession>
<organism evidence="12">
    <name type="scientific">Medioppia subpectinata</name>
    <dbReference type="NCBI Taxonomy" id="1979941"/>
    <lineage>
        <taxon>Eukaryota</taxon>
        <taxon>Metazoa</taxon>
        <taxon>Ecdysozoa</taxon>
        <taxon>Arthropoda</taxon>
        <taxon>Chelicerata</taxon>
        <taxon>Arachnida</taxon>
        <taxon>Acari</taxon>
        <taxon>Acariformes</taxon>
        <taxon>Sarcoptiformes</taxon>
        <taxon>Oribatida</taxon>
        <taxon>Brachypylina</taxon>
        <taxon>Oppioidea</taxon>
        <taxon>Oppiidae</taxon>
        <taxon>Medioppia</taxon>
    </lineage>
</organism>
<evidence type="ECO:0000256" key="1">
    <source>
        <dbReference type="ARBA" id="ARBA00004175"/>
    </source>
</evidence>
<dbReference type="GO" id="GO:0014069">
    <property type="term" value="C:postsynaptic density"/>
    <property type="evidence" value="ECO:0007669"/>
    <property type="project" value="TreeGrafter"/>
</dbReference>
<dbReference type="PANTHER" id="PTHR24135:SF28">
    <property type="entry name" value="LD13733P"/>
    <property type="match status" value="1"/>
</dbReference>
<dbReference type="PROSITE" id="PS50002">
    <property type="entry name" value="SH3"/>
    <property type="match status" value="1"/>
</dbReference>
<dbReference type="EMBL" id="OC867862">
    <property type="protein sequence ID" value="CAD7633747.1"/>
    <property type="molecule type" value="Genomic_DNA"/>
</dbReference>
<dbReference type="InterPro" id="IPR002110">
    <property type="entry name" value="Ankyrin_rpt"/>
</dbReference>
<dbReference type="SMART" id="SM00326">
    <property type="entry name" value="SH3"/>
    <property type="match status" value="1"/>
</dbReference>
<dbReference type="SMART" id="SM00228">
    <property type="entry name" value="PDZ"/>
    <property type="match status" value="1"/>
</dbReference>
<dbReference type="SMART" id="SM00248">
    <property type="entry name" value="ANK"/>
    <property type="match status" value="2"/>
</dbReference>
<dbReference type="PROSITE" id="PS50297">
    <property type="entry name" value="ANK_REP_REGION"/>
    <property type="match status" value="1"/>
</dbReference>
<proteinExistence type="predicted"/>
<dbReference type="SUPFAM" id="SSF48403">
    <property type="entry name" value="Ankyrin repeat"/>
    <property type="match status" value="1"/>
</dbReference>
<dbReference type="Gene3D" id="2.30.30.40">
    <property type="entry name" value="SH3 Domains"/>
    <property type="match status" value="1"/>
</dbReference>
<keyword evidence="4" id="KW-1052">Target cell membrane</keyword>
<dbReference type="PANTHER" id="PTHR24135">
    <property type="entry name" value="SH3 AND MULTIPLE ANKYRIN REPEAT DOMAINS PROTEIN"/>
    <property type="match status" value="1"/>
</dbReference>
<protein>
    <recommendedName>
        <fullName evidence="14">PDZ domain-containing protein</fullName>
    </recommendedName>
</protein>
<dbReference type="GO" id="GO:0044218">
    <property type="term" value="C:other organism cell membrane"/>
    <property type="evidence" value="ECO:0007669"/>
    <property type="project" value="UniProtKB-KW"/>
</dbReference>
<dbReference type="InterPro" id="IPR051569">
    <property type="entry name" value="SHANK"/>
</dbReference>
<dbReference type="InterPro" id="IPR036770">
    <property type="entry name" value="Ankyrin_rpt-contain_sf"/>
</dbReference>
<dbReference type="PROSITE" id="PS50088">
    <property type="entry name" value="ANK_REPEAT"/>
    <property type="match status" value="1"/>
</dbReference>
<dbReference type="EMBL" id="CAJPIZ010013287">
    <property type="protein sequence ID" value="CAG2114177.1"/>
    <property type="molecule type" value="Genomic_DNA"/>
</dbReference>